<evidence type="ECO:0000256" key="2">
    <source>
        <dbReference type="ARBA" id="ARBA00023136"/>
    </source>
</evidence>
<dbReference type="EMBL" id="JAODUO010001238">
    <property type="protein sequence ID" value="KAK2168258.1"/>
    <property type="molecule type" value="Genomic_DNA"/>
</dbReference>
<keyword evidence="5" id="KW-0393">Immunoglobulin domain</keyword>
<reference evidence="8" key="1">
    <citation type="journal article" date="2023" name="Mol. Biol. Evol.">
        <title>Third-Generation Sequencing Reveals the Adaptive Role of the Epigenome in Three Deep-Sea Polychaetes.</title>
        <authorList>
            <person name="Perez M."/>
            <person name="Aroh O."/>
            <person name="Sun Y."/>
            <person name="Lan Y."/>
            <person name="Juniper S.K."/>
            <person name="Young C.R."/>
            <person name="Angers B."/>
            <person name="Qian P.Y."/>
        </authorList>
    </citation>
    <scope>NUCLEOTIDE SEQUENCE</scope>
    <source>
        <strain evidence="8">R07B-5</strain>
    </source>
</reference>
<evidence type="ECO:0000256" key="1">
    <source>
        <dbReference type="ARBA" id="ARBA00004479"/>
    </source>
</evidence>
<feature type="domain" description="Ig-like" evidence="7">
    <location>
        <begin position="320"/>
        <end position="394"/>
    </location>
</feature>
<evidence type="ECO:0000256" key="3">
    <source>
        <dbReference type="ARBA" id="ARBA00023157"/>
    </source>
</evidence>
<feature type="domain" description="Ig-like" evidence="7">
    <location>
        <begin position="232"/>
        <end position="315"/>
    </location>
</feature>
<keyword evidence="3" id="KW-1015">Disulfide bond</keyword>
<dbReference type="CDD" id="cd00096">
    <property type="entry name" value="Ig"/>
    <property type="match status" value="1"/>
</dbReference>
<feature type="domain" description="Ig-like" evidence="7">
    <location>
        <begin position="405"/>
        <end position="497"/>
    </location>
</feature>
<proteinExistence type="predicted"/>
<keyword evidence="6" id="KW-1133">Transmembrane helix</keyword>
<dbReference type="SMART" id="SM00408">
    <property type="entry name" value="IGc2"/>
    <property type="match status" value="3"/>
</dbReference>
<dbReference type="GO" id="GO:0050839">
    <property type="term" value="F:cell adhesion molecule binding"/>
    <property type="evidence" value="ECO:0007669"/>
    <property type="project" value="TreeGrafter"/>
</dbReference>
<dbReference type="InterPro" id="IPR003599">
    <property type="entry name" value="Ig_sub"/>
</dbReference>
<accession>A0AAD9KAT9</accession>
<protein>
    <recommendedName>
        <fullName evidence="7">Ig-like domain-containing protein</fullName>
    </recommendedName>
</protein>
<keyword evidence="4" id="KW-0325">Glycoprotein</keyword>
<dbReference type="AlphaFoldDB" id="A0AAD9KAT9"/>
<feature type="domain" description="Ig-like" evidence="7">
    <location>
        <begin position="124"/>
        <end position="214"/>
    </location>
</feature>
<dbReference type="PANTHER" id="PTHR11640">
    <property type="entry name" value="NEPHRIN"/>
    <property type="match status" value="1"/>
</dbReference>
<comment type="subcellular location">
    <subcellularLocation>
        <location evidence="1">Membrane</location>
        <topology evidence="1">Single-pass type I membrane protein</topology>
    </subcellularLocation>
</comment>
<evidence type="ECO:0000256" key="6">
    <source>
        <dbReference type="SAM" id="Phobius"/>
    </source>
</evidence>
<dbReference type="InterPro" id="IPR036179">
    <property type="entry name" value="Ig-like_dom_sf"/>
</dbReference>
<dbReference type="GO" id="GO:0005911">
    <property type="term" value="C:cell-cell junction"/>
    <property type="evidence" value="ECO:0007669"/>
    <property type="project" value="TreeGrafter"/>
</dbReference>
<dbReference type="InterPro" id="IPR003598">
    <property type="entry name" value="Ig_sub2"/>
</dbReference>
<gene>
    <name evidence="8" type="ORF">NP493_1239g00032</name>
</gene>
<name>A0AAD9KAT9_RIDPI</name>
<dbReference type="Pfam" id="PF08205">
    <property type="entry name" value="C2-set_2"/>
    <property type="match status" value="1"/>
</dbReference>
<dbReference type="SUPFAM" id="SSF48726">
    <property type="entry name" value="Immunoglobulin"/>
    <property type="match status" value="4"/>
</dbReference>
<dbReference type="InterPro" id="IPR007110">
    <property type="entry name" value="Ig-like_dom"/>
</dbReference>
<dbReference type="InterPro" id="IPR013783">
    <property type="entry name" value="Ig-like_fold"/>
</dbReference>
<evidence type="ECO:0000313" key="9">
    <source>
        <dbReference type="Proteomes" id="UP001209878"/>
    </source>
</evidence>
<dbReference type="Gene3D" id="2.60.40.10">
    <property type="entry name" value="Immunoglobulins"/>
    <property type="match status" value="4"/>
</dbReference>
<dbReference type="Pfam" id="PF13927">
    <property type="entry name" value="Ig_3"/>
    <property type="match status" value="2"/>
</dbReference>
<keyword evidence="9" id="KW-1185">Reference proteome</keyword>
<dbReference type="PANTHER" id="PTHR11640:SF31">
    <property type="entry name" value="IRREGULAR CHIASM C-ROUGHEST PROTEIN-RELATED"/>
    <property type="match status" value="1"/>
</dbReference>
<evidence type="ECO:0000259" key="7">
    <source>
        <dbReference type="PROSITE" id="PS50835"/>
    </source>
</evidence>
<comment type="caution">
    <text evidence="8">The sequence shown here is derived from an EMBL/GenBank/DDBJ whole genome shotgun (WGS) entry which is preliminary data.</text>
</comment>
<dbReference type="PROSITE" id="PS50835">
    <property type="entry name" value="IG_LIKE"/>
    <property type="match status" value="4"/>
</dbReference>
<dbReference type="Proteomes" id="UP001209878">
    <property type="component" value="Unassembled WGS sequence"/>
</dbReference>
<keyword evidence="2 6" id="KW-0472">Membrane</keyword>
<dbReference type="GO" id="GO:0098609">
    <property type="term" value="P:cell-cell adhesion"/>
    <property type="evidence" value="ECO:0007669"/>
    <property type="project" value="TreeGrafter"/>
</dbReference>
<dbReference type="GO" id="GO:0005886">
    <property type="term" value="C:plasma membrane"/>
    <property type="evidence" value="ECO:0007669"/>
    <property type="project" value="TreeGrafter"/>
</dbReference>
<dbReference type="CDD" id="cd12087">
    <property type="entry name" value="TM_EGFR-like"/>
    <property type="match status" value="1"/>
</dbReference>
<keyword evidence="6" id="KW-0812">Transmembrane</keyword>
<dbReference type="SMART" id="SM00409">
    <property type="entry name" value="IG"/>
    <property type="match status" value="4"/>
</dbReference>
<sequence>MSHDCQSCDILNENSFLEPEVSCVKSVLKLQRGKTNFGCCNCSHLMPTSGLLHSPPCLALLSSPPPLPPSSLQFLEHVMVSVFMAGRKGNVCAMSIPGADSGMGGKHLSTLIFIPVLDMTLILPASAQRPTDHHLYLGGHSVVVDKPYNITCHADNGKPAANITWSTDGVEITEKVSFSFTTKPDGKRQDAVGILEITPRKTDQARSIRCDVRNAAMNFPKWSEAHLEVLYPPLVTMRLVATKKIKEFSSVRFTCDAVGNPNDITWKWYKGDAVVSGATRNVLDIEVVLRDLHGKNIVCEATNGVGSMQQKQTLNVEYGPKFMSKSNYVSADIGDDATLTCQVDSNPPPAIIWTRKQSPRILSSSSIFSISDVTQDDFGTYTCLASVIGFPEITMDVKLLQKGPPKVVSMDKQYAKFGELGLVECGIESVPAPTAILWTRDGQPLDWASLDRYELKTEDMPTGKRSIIQIQSVQAGDFGIYNCSVENGYGHDYKTITFYKQEVVAVAYILAGVLTGVLIIIAVAVGVFLYQRRKSLNSESGSESSASSIGKKKEGLDVPMDYKNEHFGSTVEAWRQDCDPRFYRHSADYDELSYPPKDARGVNPDYPDGFGNYGYNTDYRRDYGTYPGTGGKMYAPRYEPGYAASYTSDPYRTYPAPRSDYEATLDVSRLSTNV</sequence>
<feature type="transmembrane region" description="Helical" evidence="6">
    <location>
        <begin position="505"/>
        <end position="530"/>
    </location>
</feature>
<dbReference type="InterPro" id="IPR051275">
    <property type="entry name" value="Cell_adhesion_signaling"/>
</dbReference>
<evidence type="ECO:0000256" key="5">
    <source>
        <dbReference type="ARBA" id="ARBA00023319"/>
    </source>
</evidence>
<organism evidence="8 9">
    <name type="scientific">Ridgeia piscesae</name>
    <name type="common">Tubeworm</name>
    <dbReference type="NCBI Taxonomy" id="27915"/>
    <lineage>
        <taxon>Eukaryota</taxon>
        <taxon>Metazoa</taxon>
        <taxon>Spiralia</taxon>
        <taxon>Lophotrochozoa</taxon>
        <taxon>Annelida</taxon>
        <taxon>Polychaeta</taxon>
        <taxon>Sedentaria</taxon>
        <taxon>Canalipalpata</taxon>
        <taxon>Sabellida</taxon>
        <taxon>Siboglinidae</taxon>
        <taxon>Ridgeia</taxon>
    </lineage>
</organism>
<dbReference type="InterPro" id="IPR013162">
    <property type="entry name" value="CD80_C2-set"/>
</dbReference>
<evidence type="ECO:0000256" key="4">
    <source>
        <dbReference type="ARBA" id="ARBA00023180"/>
    </source>
</evidence>
<evidence type="ECO:0000313" key="8">
    <source>
        <dbReference type="EMBL" id="KAK2168258.1"/>
    </source>
</evidence>